<dbReference type="Gene3D" id="3.40.190.290">
    <property type="match status" value="1"/>
</dbReference>
<protein>
    <submittedName>
        <fullName evidence="6">LysR family transcriptional regulator</fullName>
    </submittedName>
</protein>
<reference evidence="6 7" key="1">
    <citation type="submission" date="2018-05" db="EMBL/GenBank/DDBJ databases">
        <title>Reference genomes for bee gut microbiota database.</title>
        <authorList>
            <person name="Ellegaard K.M."/>
        </authorList>
    </citation>
    <scope>NUCLEOTIDE SEQUENCE [LARGE SCALE GENOMIC DNA]</scope>
    <source>
        <strain evidence="6 7">ESL0182</strain>
    </source>
</reference>
<dbReference type="Pfam" id="PF03466">
    <property type="entry name" value="LysR_substrate"/>
    <property type="match status" value="1"/>
</dbReference>
<evidence type="ECO:0000256" key="2">
    <source>
        <dbReference type="ARBA" id="ARBA00023015"/>
    </source>
</evidence>
<dbReference type="Pfam" id="PF00126">
    <property type="entry name" value="HTH_1"/>
    <property type="match status" value="1"/>
</dbReference>
<evidence type="ECO:0000256" key="1">
    <source>
        <dbReference type="ARBA" id="ARBA00009437"/>
    </source>
</evidence>
<dbReference type="InterPro" id="IPR036390">
    <property type="entry name" value="WH_DNA-bd_sf"/>
</dbReference>
<dbReference type="OrthoDB" id="9815676at2"/>
<keyword evidence="4" id="KW-0804">Transcription</keyword>
<feature type="domain" description="HTH lysR-type" evidence="5">
    <location>
        <begin position="14"/>
        <end position="71"/>
    </location>
</feature>
<dbReference type="FunFam" id="1.10.10.10:FF:000001">
    <property type="entry name" value="LysR family transcriptional regulator"/>
    <property type="match status" value="1"/>
</dbReference>
<evidence type="ECO:0000259" key="5">
    <source>
        <dbReference type="PROSITE" id="PS50931"/>
    </source>
</evidence>
<dbReference type="SUPFAM" id="SSF53850">
    <property type="entry name" value="Periplasmic binding protein-like II"/>
    <property type="match status" value="1"/>
</dbReference>
<comment type="similarity">
    <text evidence="1">Belongs to the LysR transcriptional regulatory family.</text>
</comment>
<accession>A0A2V4E816</accession>
<dbReference type="InterPro" id="IPR058163">
    <property type="entry name" value="LysR-type_TF_proteobact-type"/>
</dbReference>
<evidence type="ECO:0000313" key="6">
    <source>
        <dbReference type="EMBL" id="PXZ07211.1"/>
    </source>
</evidence>
<dbReference type="PROSITE" id="PS50931">
    <property type="entry name" value="HTH_LYSR"/>
    <property type="match status" value="1"/>
</dbReference>
<evidence type="ECO:0000313" key="7">
    <source>
        <dbReference type="Proteomes" id="UP000247932"/>
    </source>
</evidence>
<dbReference type="PANTHER" id="PTHR30537">
    <property type="entry name" value="HTH-TYPE TRANSCRIPTIONAL REGULATOR"/>
    <property type="match status" value="1"/>
</dbReference>
<dbReference type="EMBL" id="QGLR01000009">
    <property type="protein sequence ID" value="PXZ07211.1"/>
    <property type="molecule type" value="Genomic_DNA"/>
</dbReference>
<dbReference type="Proteomes" id="UP000247932">
    <property type="component" value="Unassembled WGS sequence"/>
</dbReference>
<dbReference type="PANTHER" id="PTHR30537:SF5">
    <property type="entry name" value="HTH-TYPE TRANSCRIPTIONAL ACTIVATOR TTDR-RELATED"/>
    <property type="match status" value="1"/>
</dbReference>
<dbReference type="STRING" id="1196095.GAPWK_1247"/>
<comment type="caution">
    <text evidence="6">The sequence shown here is derived from an EMBL/GenBank/DDBJ whole genome shotgun (WGS) entry which is preliminary data.</text>
</comment>
<proteinExistence type="inferred from homology"/>
<dbReference type="CDD" id="cd08422">
    <property type="entry name" value="PBP2_CrgA_like"/>
    <property type="match status" value="1"/>
</dbReference>
<gene>
    <name evidence="6" type="ORF">DKK70_04985</name>
</gene>
<evidence type="ECO:0000256" key="3">
    <source>
        <dbReference type="ARBA" id="ARBA00023125"/>
    </source>
</evidence>
<dbReference type="InterPro" id="IPR005119">
    <property type="entry name" value="LysR_subst-bd"/>
</dbReference>
<keyword evidence="3" id="KW-0238">DNA-binding</keyword>
<dbReference type="GO" id="GO:0043565">
    <property type="term" value="F:sequence-specific DNA binding"/>
    <property type="evidence" value="ECO:0007669"/>
    <property type="project" value="TreeGrafter"/>
</dbReference>
<dbReference type="GO" id="GO:0006351">
    <property type="term" value="P:DNA-templated transcription"/>
    <property type="evidence" value="ECO:0007669"/>
    <property type="project" value="TreeGrafter"/>
</dbReference>
<keyword evidence="7" id="KW-1185">Reference proteome</keyword>
<sequence length="310" mass="35682">MYFKYRISKMKKSISLNDLNLFINVVLAGSLTKASENLSIPMATISRRLTQLEESIGEHLLNRSTRSVSLTTLGQMYFDQCVNPLTECMMAVKHLNNSHYQLSGTIKVTAPINLTHQWLANCIFSFMQQYPDIKIDLMVTNRIVDLTASSIDIAIRVGNLDDSNWVAKKLFISKNILCASSKYLASNSLPLHPVDLKNHRLICSNHSNEWTLKNINTQELYVTDITSHFIVDDTQLMINAAKQDLGICFVPEQFVESDIKNSKLIRILPEWISIPRPVYVMVRDRNYIPNRVKIFKEYIEQYLQDEKVNY</sequence>
<evidence type="ECO:0000256" key="4">
    <source>
        <dbReference type="ARBA" id="ARBA00023163"/>
    </source>
</evidence>
<keyword evidence="2" id="KW-0805">Transcription regulation</keyword>
<dbReference type="AlphaFoldDB" id="A0A2V4E816"/>
<dbReference type="InterPro" id="IPR000847">
    <property type="entry name" value="LysR_HTH_N"/>
</dbReference>
<name>A0A2V4E816_9GAMM</name>
<dbReference type="InterPro" id="IPR036388">
    <property type="entry name" value="WH-like_DNA-bd_sf"/>
</dbReference>
<dbReference type="Gene3D" id="1.10.10.10">
    <property type="entry name" value="Winged helix-like DNA-binding domain superfamily/Winged helix DNA-binding domain"/>
    <property type="match status" value="1"/>
</dbReference>
<dbReference type="SUPFAM" id="SSF46785">
    <property type="entry name" value="Winged helix' DNA-binding domain"/>
    <property type="match status" value="1"/>
</dbReference>
<organism evidence="6 7">
    <name type="scientific">Gilliamella apicola</name>
    <dbReference type="NCBI Taxonomy" id="1196095"/>
    <lineage>
        <taxon>Bacteria</taxon>
        <taxon>Pseudomonadati</taxon>
        <taxon>Pseudomonadota</taxon>
        <taxon>Gammaproteobacteria</taxon>
        <taxon>Orbales</taxon>
        <taxon>Orbaceae</taxon>
        <taxon>Gilliamella</taxon>
    </lineage>
</organism>
<dbReference type="GO" id="GO:0003700">
    <property type="term" value="F:DNA-binding transcription factor activity"/>
    <property type="evidence" value="ECO:0007669"/>
    <property type="project" value="InterPro"/>
</dbReference>